<dbReference type="EMBL" id="MT142188">
    <property type="protein sequence ID" value="QJA75847.1"/>
    <property type="molecule type" value="Genomic_DNA"/>
</dbReference>
<evidence type="ECO:0000313" key="2">
    <source>
        <dbReference type="EMBL" id="QJA75847.1"/>
    </source>
</evidence>
<name>A0A6M3KXS7_9ZZZZ</name>
<proteinExistence type="predicted"/>
<protein>
    <submittedName>
        <fullName evidence="3">Uncharacterized protein</fullName>
    </submittedName>
</protein>
<accession>A0A6M3KXS7</accession>
<evidence type="ECO:0000313" key="3">
    <source>
        <dbReference type="EMBL" id="QJA86008.1"/>
    </source>
</evidence>
<reference evidence="3" key="1">
    <citation type="submission" date="2020-03" db="EMBL/GenBank/DDBJ databases">
        <title>The deep terrestrial virosphere.</title>
        <authorList>
            <person name="Holmfeldt K."/>
            <person name="Nilsson E."/>
            <person name="Simone D."/>
            <person name="Lopez-Fernandez M."/>
            <person name="Wu X."/>
            <person name="de Brujin I."/>
            <person name="Lundin D."/>
            <person name="Andersson A."/>
            <person name="Bertilsson S."/>
            <person name="Dopson M."/>
        </authorList>
    </citation>
    <scope>NUCLEOTIDE SEQUENCE</scope>
    <source>
        <strain evidence="2">MM415A01688</strain>
        <strain evidence="3">MM415B02150</strain>
    </source>
</reference>
<feature type="compositionally biased region" description="Basic and acidic residues" evidence="1">
    <location>
        <begin position="1"/>
        <end position="15"/>
    </location>
</feature>
<gene>
    <name evidence="2" type="ORF">MM415A01688_0012</name>
    <name evidence="3" type="ORF">MM415B02150_0013</name>
</gene>
<sequence length="112" mass="12931">MPLKGDTKKNYQRDYMKKKRSNKVVLDPPPRIDDVLKQGLTNMNKGGLSPVRPDIPLEGDKRIKFIQGELGEDLSNRIDRVHQYMVGIGNTATTRAVRYDRAYRYHVSRTDN</sequence>
<feature type="region of interest" description="Disordered" evidence="1">
    <location>
        <begin position="1"/>
        <end position="31"/>
    </location>
</feature>
<dbReference type="EMBL" id="MT142609">
    <property type="protein sequence ID" value="QJA86008.1"/>
    <property type="molecule type" value="Genomic_DNA"/>
</dbReference>
<evidence type="ECO:0000256" key="1">
    <source>
        <dbReference type="SAM" id="MobiDB-lite"/>
    </source>
</evidence>
<dbReference type="AlphaFoldDB" id="A0A6M3KXS7"/>
<organism evidence="3">
    <name type="scientific">viral metagenome</name>
    <dbReference type="NCBI Taxonomy" id="1070528"/>
    <lineage>
        <taxon>unclassified sequences</taxon>
        <taxon>metagenomes</taxon>
        <taxon>organismal metagenomes</taxon>
    </lineage>
</organism>